<sequence length="302" mass="34288">MKNPDPLLVKNLTKKYSSKTAVDQVSFSIQPGEVFGLLGPNGAGKTTIISTIMTLQNATSGTIEVFGINPELKPKTAKTFIGYVPQELVHHGFFNVEQILFYHAQYYGIQKKMSDFSYLLHKLDLYVHRKKMVNQLSGGMKRRLMIAKALIHEPKLLLLDEPSAGVDLELRNSLWEFIHELKSKNISILLTTHYLEEAEQLCDRIGILQHGRLRRVDKVDALLEQHSSKRVSLMLKTPKTSFSHPLLESIDATYLHFRIPPKMGIQELLAKIAIPYDEVLDLQVEPGTLEDVMENILNSEEE</sequence>
<dbReference type="SMART" id="SM00382">
    <property type="entry name" value="AAA"/>
    <property type="match status" value="1"/>
</dbReference>
<dbReference type="EMBL" id="FR872582">
    <property type="protein sequence ID" value="CCB88939.1"/>
    <property type="molecule type" value="Genomic_DNA"/>
</dbReference>
<dbReference type="PROSITE" id="PS50893">
    <property type="entry name" value="ABC_TRANSPORTER_2"/>
    <property type="match status" value="1"/>
</dbReference>
<dbReference type="Gene3D" id="3.40.50.300">
    <property type="entry name" value="P-loop containing nucleotide triphosphate hydrolases"/>
    <property type="match status" value="1"/>
</dbReference>
<evidence type="ECO:0000256" key="3">
    <source>
        <dbReference type="ARBA" id="ARBA00022840"/>
    </source>
</evidence>
<evidence type="ECO:0000256" key="1">
    <source>
        <dbReference type="ARBA" id="ARBA00022448"/>
    </source>
</evidence>
<dbReference type="AlphaFoldDB" id="F8L834"/>
<accession>F8L834</accession>
<dbReference type="PROSITE" id="PS00211">
    <property type="entry name" value="ABC_TRANSPORTER_1"/>
    <property type="match status" value="1"/>
</dbReference>
<dbReference type="InterPro" id="IPR050763">
    <property type="entry name" value="ABC_transporter_ATP-binding"/>
</dbReference>
<keyword evidence="6" id="KW-1185">Reference proteome</keyword>
<evidence type="ECO:0000256" key="2">
    <source>
        <dbReference type="ARBA" id="ARBA00022741"/>
    </source>
</evidence>
<evidence type="ECO:0000313" key="5">
    <source>
        <dbReference type="EMBL" id="CCB88939.1"/>
    </source>
</evidence>
<dbReference type="KEGG" id="sng:SNE_A10620"/>
<dbReference type="eggNOG" id="COG1131">
    <property type="taxonomic scope" value="Bacteria"/>
</dbReference>
<dbReference type="InterPro" id="IPR003593">
    <property type="entry name" value="AAA+_ATPase"/>
</dbReference>
<reference evidence="5 6" key="2">
    <citation type="journal article" date="2011" name="Mol. Biol. Evol.">
        <title>Unity in variety--the pan-genome of the Chlamydiae.</title>
        <authorList>
            <person name="Collingro A."/>
            <person name="Tischler P."/>
            <person name="Weinmaier T."/>
            <person name="Penz T."/>
            <person name="Heinz E."/>
            <person name="Brunham R.C."/>
            <person name="Read T.D."/>
            <person name="Bavoil P.M."/>
            <person name="Sachse K."/>
            <person name="Kahane S."/>
            <person name="Friedman M.G."/>
            <person name="Rattei T."/>
            <person name="Myers G.S."/>
            <person name="Horn M."/>
        </authorList>
    </citation>
    <scope>NUCLEOTIDE SEQUENCE [LARGE SCALE GENOMIC DNA]</scope>
    <source>
        <strain evidence="6">ATCC VR-1471 / Z</strain>
    </source>
</reference>
<dbReference type="GO" id="GO:0016887">
    <property type="term" value="F:ATP hydrolysis activity"/>
    <property type="evidence" value="ECO:0007669"/>
    <property type="project" value="InterPro"/>
</dbReference>
<dbReference type="InterPro" id="IPR017871">
    <property type="entry name" value="ABC_transporter-like_CS"/>
</dbReference>
<dbReference type="Pfam" id="PF00005">
    <property type="entry name" value="ABC_tran"/>
    <property type="match status" value="1"/>
</dbReference>
<feature type="domain" description="ABC transporter" evidence="4">
    <location>
        <begin position="7"/>
        <end position="235"/>
    </location>
</feature>
<organism evidence="5 6">
    <name type="scientific">Simkania negevensis (strain ATCC VR-1471 / DSM 27360 / Z)</name>
    <dbReference type="NCBI Taxonomy" id="331113"/>
    <lineage>
        <taxon>Bacteria</taxon>
        <taxon>Pseudomonadati</taxon>
        <taxon>Chlamydiota</taxon>
        <taxon>Chlamydiia</taxon>
        <taxon>Parachlamydiales</taxon>
        <taxon>Simkaniaceae</taxon>
        <taxon>Simkania</taxon>
    </lineage>
</organism>
<keyword evidence="3 5" id="KW-0067">ATP-binding</keyword>
<dbReference type="GO" id="GO:0005524">
    <property type="term" value="F:ATP binding"/>
    <property type="evidence" value="ECO:0007669"/>
    <property type="project" value="UniProtKB-KW"/>
</dbReference>
<dbReference type="RefSeq" id="WP_013943406.1">
    <property type="nucleotide sequence ID" value="NC_015713.1"/>
</dbReference>
<dbReference type="PANTHER" id="PTHR42711:SF15">
    <property type="entry name" value="ABC-TYPE MULTIDRUG TRANSPORT SYSTEM, ATPASE COMPONENT"/>
    <property type="match status" value="1"/>
</dbReference>
<dbReference type="InterPro" id="IPR003439">
    <property type="entry name" value="ABC_transporter-like_ATP-bd"/>
</dbReference>
<dbReference type="STRING" id="331113.SNE_A10620"/>
<gene>
    <name evidence="5" type="primary">yadG</name>
    <name evidence="5" type="ordered locus">SNE_A10620</name>
</gene>
<protein>
    <submittedName>
        <fullName evidence="5">Uncharacterized ABC transporter ATP-binding protein YadG</fullName>
    </submittedName>
</protein>
<evidence type="ECO:0000259" key="4">
    <source>
        <dbReference type="PROSITE" id="PS50893"/>
    </source>
</evidence>
<evidence type="ECO:0000313" key="6">
    <source>
        <dbReference type="Proteomes" id="UP000000496"/>
    </source>
</evidence>
<proteinExistence type="predicted"/>
<keyword evidence="1" id="KW-0813">Transport</keyword>
<dbReference type="PANTHER" id="PTHR42711">
    <property type="entry name" value="ABC TRANSPORTER ATP-BINDING PROTEIN"/>
    <property type="match status" value="1"/>
</dbReference>
<dbReference type="CDD" id="cd03230">
    <property type="entry name" value="ABC_DR_subfamily_A"/>
    <property type="match status" value="1"/>
</dbReference>
<dbReference type="Proteomes" id="UP000000496">
    <property type="component" value="Chromosome gsn.131"/>
</dbReference>
<dbReference type="SUPFAM" id="SSF52540">
    <property type="entry name" value="P-loop containing nucleoside triphosphate hydrolases"/>
    <property type="match status" value="1"/>
</dbReference>
<name>F8L834_SIMNZ</name>
<dbReference type="OrthoDB" id="9804819at2"/>
<dbReference type="HOGENOM" id="CLU_000604_1_2_0"/>
<keyword evidence="2" id="KW-0547">Nucleotide-binding</keyword>
<dbReference type="InterPro" id="IPR027417">
    <property type="entry name" value="P-loop_NTPase"/>
</dbReference>
<reference key="1">
    <citation type="journal article" date="2011" name="Mol. Biol. Evol.">
        <title>Unity in variety -- the pan-genome of the Chlamydiae.</title>
        <authorList>
            <person name="Collingro A."/>
            <person name="Tischler P."/>
            <person name="Weinmaier T."/>
            <person name="Penz T."/>
            <person name="Heinz E."/>
            <person name="Brunham R.C."/>
            <person name="Read T.D."/>
            <person name="Bavoil P.M."/>
            <person name="Sachse K."/>
            <person name="Kahane S."/>
            <person name="Friedman M.G."/>
            <person name="Rattei T."/>
            <person name="Myers G.S.A."/>
            <person name="Horn M."/>
        </authorList>
    </citation>
    <scope>NUCLEOTIDE SEQUENCE</scope>
    <source>
        <strain>Z</strain>
    </source>
</reference>